<protein>
    <submittedName>
        <fullName evidence="1">Uncharacterized protein</fullName>
    </submittedName>
</protein>
<dbReference type="EMBL" id="ML209292">
    <property type="protein sequence ID" value="TFK58577.1"/>
    <property type="molecule type" value="Genomic_DNA"/>
</dbReference>
<evidence type="ECO:0000313" key="2">
    <source>
        <dbReference type="Proteomes" id="UP000308600"/>
    </source>
</evidence>
<sequence>MVGQGMATDNMTAIMDVSYDISTCTDFGQPDEFFKEKWYLQGLIKEAKERAIERAKQLDAEAYDMKSGDKTCAPPSTLKTNANTQPVCIPQSVETKKGIAWRKSISKGWGVVRSILELYPGLPIIGWHFGPIVMGVEERMDVWQKLGTQTNPACSGTTKTRTR</sequence>
<reference evidence="1 2" key="1">
    <citation type="journal article" date="2019" name="Nat. Ecol. Evol.">
        <title>Megaphylogeny resolves global patterns of mushroom evolution.</title>
        <authorList>
            <person name="Varga T."/>
            <person name="Krizsan K."/>
            <person name="Foldi C."/>
            <person name="Dima B."/>
            <person name="Sanchez-Garcia M."/>
            <person name="Sanchez-Ramirez S."/>
            <person name="Szollosi G.J."/>
            <person name="Szarkandi J.G."/>
            <person name="Papp V."/>
            <person name="Albert L."/>
            <person name="Andreopoulos W."/>
            <person name="Angelini C."/>
            <person name="Antonin V."/>
            <person name="Barry K.W."/>
            <person name="Bougher N.L."/>
            <person name="Buchanan P."/>
            <person name="Buyck B."/>
            <person name="Bense V."/>
            <person name="Catcheside P."/>
            <person name="Chovatia M."/>
            <person name="Cooper J."/>
            <person name="Damon W."/>
            <person name="Desjardin D."/>
            <person name="Finy P."/>
            <person name="Geml J."/>
            <person name="Haridas S."/>
            <person name="Hughes K."/>
            <person name="Justo A."/>
            <person name="Karasinski D."/>
            <person name="Kautmanova I."/>
            <person name="Kiss B."/>
            <person name="Kocsube S."/>
            <person name="Kotiranta H."/>
            <person name="LaButti K.M."/>
            <person name="Lechner B.E."/>
            <person name="Liimatainen K."/>
            <person name="Lipzen A."/>
            <person name="Lukacs Z."/>
            <person name="Mihaltcheva S."/>
            <person name="Morgado L.N."/>
            <person name="Niskanen T."/>
            <person name="Noordeloos M.E."/>
            <person name="Ohm R.A."/>
            <person name="Ortiz-Santana B."/>
            <person name="Ovrebo C."/>
            <person name="Racz N."/>
            <person name="Riley R."/>
            <person name="Savchenko A."/>
            <person name="Shiryaev A."/>
            <person name="Soop K."/>
            <person name="Spirin V."/>
            <person name="Szebenyi C."/>
            <person name="Tomsovsky M."/>
            <person name="Tulloss R.E."/>
            <person name="Uehling J."/>
            <person name="Grigoriev I.V."/>
            <person name="Vagvolgyi C."/>
            <person name="Papp T."/>
            <person name="Martin F.M."/>
            <person name="Miettinen O."/>
            <person name="Hibbett D.S."/>
            <person name="Nagy L.G."/>
        </authorList>
    </citation>
    <scope>NUCLEOTIDE SEQUENCE [LARGE SCALE GENOMIC DNA]</scope>
    <source>
        <strain evidence="1 2">NL-1719</strain>
    </source>
</reference>
<dbReference type="Proteomes" id="UP000308600">
    <property type="component" value="Unassembled WGS sequence"/>
</dbReference>
<evidence type="ECO:0000313" key="1">
    <source>
        <dbReference type="EMBL" id="TFK58577.1"/>
    </source>
</evidence>
<accession>A0ACD2ZYQ7</accession>
<organism evidence="1 2">
    <name type="scientific">Pluteus cervinus</name>
    <dbReference type="NCBI Taxonomy" id="181527"/>
    <lineage>
        <taxon>Eukaryota</taxon>
        <taxon>Fungi</taxon>
        <taxon>Dikarya</taxon>
        <taxon>Basidiomycota</taxon>
        <taxon>Agaricomycotina</taxon>
        <taxon>Agaricomycetes</taxon>
        <taxon>Agaricomycetidae</taxon>
        <taxon>Agaricales</taxon>
        <taxon>Pluteineae</taxon>
        <taxon>Pluteaceae</taxon>
        <taxon>Pluteus</taxon>
    </lineage>
</organism>
<name>A0ACD2ZYQ7_9AGAR</name>
<proteinExistence type="predicted"/>
<keyword evidence="2" id="KW-1185">Reference proteome</keyword>
<gene>
    <name evidence="1" type="ORF">BDN72DRAFT_865822</name>
</gene>